<proteinExistence type="predicted"/>
<sequence>MTAVGGSETSGLQRAFADELTARREAADMSRAKLAEVLGCTRQWLDKVETLKSSASSALADDLDTYFATGGSFRRLWNRFDDARKQGLIPRGYRPIIDAEQSANRISVFEPVVITGLMQTEDLARLMHQSAERPEQTDELVAIRMERQRLLDRPDAPWFTLVMREAVLRDLPKALKEQQCKHLLDRLENPKISIQIVPREEPAFTAAGFHLLSFEDEPDVAYLDAAGGHGQIVSDFREVGLLAVLFNRIRATALSARESARLIHLISEGK</sequence>
<name>A0A3N1DCT0_9ACTN</name>
<accession>A0A3N1DCT0</accession>
<dbReference type="EMBL" id="RJKE01000001">
    <property type="protein sequence ID" value="ROO91332.1"/>
    <property type="molecule type" value="Genomic_DNA"/>
</dbReference>
<dbReference type="InterPro" id="IPR001387">
    <property type="entry name" value="Cro/C1-type_HTH"/>
</dbReference>
<dbReference type="Pfam" id="PF19054">
    <property type="entry name" value="DUF5753"/>
    <property type="match status" value="1"/>
</dbReference>
<dbReference type="OrthoDB" id="3466567at2"/>
<dbReference type="SMART" id="SM00530">
    <property type="entry name" value="HTH_XRE"/>
    <property type="match status" value="1"/>
</dbReference>
<dbReference type="Pfam" id="PF13560">
    <property type="entry name" value="HTH_31"/>
    <property type="match status" value="1"/>
</dbReference>
<dbReference type="InterPro" id="IPR043917">
    <property type="entry name" value="DUF5753"/>
</dbReference>
<dbReference type="Proteomes" id="UP000272400">
    <property type="component" value="Unassembled WGS sequence"/>
</dbReference>
<organism evidence="2 3">
    <name type="scientific">Actinocorallia herbida</name>
    <dbReference type="NCBI Taxonomy" id="58109"/>
    <lineage>
        <taxon>Bacteria</taxon>
        <taxon>Bacillati</taxon>
        <taxon>Actinomycetota</taxon>
        <taxon>Actinomycetes</taxon>
        <taxon>Streptosporangiales</taxon>
        <taxon>Thermomonosporaceae</taxon>
        <taxon>Actinocorallia</taxon>
    </lineage>
</organism>
<evidence type="ECO:0000259" key="1">
    <source>
        <dbReference type="SMART" id="SM00530"/>
    </source>
</evidence>
<evidence type="ECO:0000313" key="2">
    <source>
        <dbReference type="EMBL" id="ROO91332.1"/>
    </source>
</evidence>
<dbReference type="SUPFAM" id="SSF47413">
    <property type="entry name" value="lambda repressor-like DNA-binding domains"/>
    <property type="match status" value="1"/>
</dbReference>
<dbReference type="RefSeq" id="WP_123670168.1">
    <property type="nucleotide sequence ID" value="NZ_RJKE01000001.1"/>
</dbReference>
<dbReference type="InterPro" id="IPR010982">
    <property type="entry name" value="Lambda_DNA-bd_dom_sf"/>
</dbReference>
<dbReference type="CDD" id="cd00093">
    <property type="entry name" value="HTH_XRE"/>
    <property type="match status" value="1"/>
</dbReference>
<gene>
    <name evidence="2" type="ORF">EDD29_9086</name>
</gene>
<reference evidence="2 3" key="1">
    <citation type="submission" date="2018-11" db="EMBL/GenBank/DDBJ databases">
        <title>Sequencing the genomes of 1000 actinobacteria strains.</title>
        <authorList>
            <person name="Klenk H.-P."/>
        </authorList>
    </citation>
    <scope>NUCLEOTIDE SEQUENCE [LARGE SCALE GENOMIC DNA]</scope>
    <source>
        <strain evidence="2 3">DSM 44254</strain>
    </source>
</reference>
<dbReference type="AlphaFoldDB" id="A0A3N1DCT0"/>
<dbReference type="GO" id="GO:0003677">
    <property type="term" value="F:DNA binding"/>
    <property type="evidence" value="ECO:0007669"/>
    <property type="project" value="InterPro"/>
</dbReference>
<protein>
    <submittedName>
        <fullName evidence="2">Helix-turn-helix protein</fullName>
    </submittedName>
</protein>
<feature type="domain" description="HTH cro/C1-type" evidence="1">
    <location>
        <begin position="19"/>
        <end position="74"/>
    </location>
</feature>
<comment type="caution">
    <text evidence="2">The sequence shown here is derived from an EMBL/GenBank/DDBJ whole genome shotgun (WGS) entry which is preliminary data.</text>
</comment>
<keyword evidence="3" id="KW-1185">Reference proteome</keyword>
<evidence type="ECO:0000313" key="3">
    <source>
        <dbReference type="Proteomes" id="UP000272400"/>
    </source>
</evidence>